<accession>A0A0D7E208</accession>
<evidence type="ECO:0000313" key="1">
    <source>
        <dbReference type="EMBL" id="KIZ34848.1"/>
    </source>
</evidence>
<organism evidence="1 2">
    <name type="scientific">Stutzerimonas stutzeri</name>
    <name type="common">Pseudomonas stutzeri</name>
    <dbReference type="NCBI Taxonomy" id="316"/>
    <lineage>
        <taxon>Bacteria</taxon>
        <taxon>Pseudomonadati</taxon>
        <taxon>Pseudomonadota</taxon>
        <taxon>Gammaproteobacteria</taxon>
        <taxon>Pseudomonadales</taxon>
        <taxon>Pseudomonadaceae</taxon>
        <taxon>Stutzerimonas</taxon>
    </lineage>
</organism>
<dbReference type="EMBL" id="JXXD01000147">
    <property type="protein sequence ID" value="KIZ34848.1"/>
    <property type="molecule type" value="Genomic_DNA"/>
</dbReference>
<dbReference type="InterPro" id="IPR007973">
    <property type="entry name" value="Pilus_assembly_TraE"/>
</dbReference>
<comment type="caution">
    <text evidence="1">The sequence shown here is derived from an EMBL/GenBank/DDBJ whole genome shotgun (WGS) entry which is preliminary data.</text>
</comment>
<dbReference type="Pfam" id="PF05309">
    <property type="entry name" value="TraE"/>
    <property type="match status" value="1"/>
</dbReference>
<gene>
    <name evidence="1" type="ORF">LO50_15775</name>
</gene>
<dbReference type="AlphaFoldDB" id="A0A0D7E208"/>
<sequence length="211" mass="23976">MLLSNLKNSFDGMRGENKFLRLILFAMTVALIASSCSAMKKDQIITVVPPTLTETAWVSKTQSSSEYTTAWAMYVGMLLGNVTPENATIIKDALGPILHPDIYQSTMEVLDKQIFQIRQDRVTLSFEPQKVLRDTVNEHRFFITGNSVSEGPAGGKRRSNRTYEVDLQIKNYKPVITWISTNTGDARTQDVIDREAKMEQKLKEREERRRG</sequence>
<dbReference type="Proteomes" id="UP000032439">
    <property type="component" value="Unassembled WGS sequence"/>
</dbReference>
<dbReference type="RefSeq" id="WP_019406470.1">
    <property type="nucleotide sequence ID" value="NZ_JBMULT010000021.1"/>
</dbReference>
<protein>
    <submittedName>
        <fullName evidence="1">Pilus assembly protein</fullName>
    </submittedName>
</protein>
<proteinExistence type="predicted"/>
<dbReference type="PATRIC" id="fig|316.110.peg.1082"/>
<reference evidence="1 2" key="1">
    <citation type="submission" date="2014-11" db="EMBL/GenBank/DDBJ databases">
        <title>Genomics and ecophysiology of heterotrophic nitrogen fixing bacteria isolated from estuarine surface water.</title>
        <authorList>
            <person name="Bentzon-Tilia M."/>
            <person name="Severin I."/>
            <person name="Hansen L.H."/>
            <person name="Riemann L."/>
        </authorList>
    </citation>
    <scope>NUCLEOTIDE SEQUENCE [LARGE SCALE GENOMIC DNA]</scope>
    <source>
        <strain evidence="1 2">BAL361</strain>
    </source>
</reference>
<name>A0A0D7E208_STUST</name>
<evidence type="ECO:0000313" key="2">
    <source>
        <dbReference type="Proteomes" id="UP000032439"/>
    </source>
</evidence>